<organism evidence="2 3">
    <name type="scientific">Biomphalaria pfeifferi</name>
    <name type="common">Bloodfluke planorb</name>
    <name type="synonym">Freshwater snail</name>
    <dbReference type="NCBI Taxonomy" id="112525"/>
    <lineage>
        <taxon>Eukaryota</taxon>
        <taxon>Metazoa</taxon>
        <taxon>Spiralia</taxon>
        <taxon>Lophotrochozoa</taxon>
        <taxon>Mollusca</taxon>
        <taxon>Gastropoda</taxon>
        <taxon>Heterobranchia</taxon>
        <taxon>Euthyneura</taxon>
        <taxon>Panpulmonata</taxon>
        <taxon>Hygrophila</taxon>
        <taxon>Lymnaeoidea</taxon>
        <taxon>Planorbidae</taxon>
        <taxon>Biomphalaria</taxon>
    </lineage>
</organism>
<feature type="chain" id="PRO_5041912140" evidence="1">
    <location>
        <begin position="18"/>
        <end position="81"/>
    </location>
</feature>
<keyword evidence="3" id="KW-1185">Reference proteome</keyword>
<sequence>MFVFSFFKIVFEALCQASQQELSADIGNAGGQKLYRISLLLFIADICKIQIPSYATATLFISTSIHTMVLIDQQYGPMIEK</sequence>
<reference evidence="2" key="1">
    <citation type="journal article" date="2023" name="PLoS Negl. Trop. Dis.">
        <title>A genome sequence for Biomphalaria pfeifferi, the major vector snail for the human-infecting parasite Schistosoma mansoni.</title>
        <authorList>
            <person name="Bu L."/>
            <person name="Lu L."/>
            <person name="Laidemitt M.R."/>
            <person name="Zhang S.M."/>
            <person name="Mutuku M."/>
            <person name="Mkoji G."/>
            <person name="Steinauer M."/>
            <person name="Loker E.S."/>
        </authorList>
    </citation>
    <scope>NUCLEOTIDE SEQUENCE</scope>
    <source>
        <strain evidence="2">KasaAsao</strain>
    </source>
</reference>
<evidence type="ECO:0000256" key="1">
    <source>
        <dbReference type="SAM" id="SignalP"/>
    </source>
</evidence>
<evidence type="ECO:0000313" key="3">
    <source>
        <dbReference type="Proteomes" id="UP001233172"/>
    </source>
</evidence>
<proteinExistence type="predicted"/>
<dbReference type="Proteomes" id="UP001233172">
    <property type="component" value="Unassembled WGS sequence"/>
</dbReference>
<name>A0AAD8B0Q2_BIOPF</name>
<protein>
    <submittedName>
        <fullName evidence="2">Uncharacterized protein</fullName>
    </submittedName>
</protein>
<accession>A0AAD8B0Q2</accession>
<feature type="signal peptide" evidence="1">
    <location>
        <begin position="1"/>
        <end position="17"/>
    </location>
</feature>
<reference evidence="2" key="2">
    <citation type="submission" date="2023-04" db="EMBL/GenBank/DDBJ databases">
        <authorList>
            <person name="Bu L."/>
            <person name="Lu L."/>
            <person name="Laidemitt M.R."/>
            <person name="Zhang S.M."/>
            <person name="Mutuku M."/>
            <person name="Mkoji G."/>
            <person name="Steinauer M."/>
            <person name="Loker E.S."/>
        </authorList>
    </citation>
    <scope>NUCLEOTIDE SEQUENCE</scope>
    <source>
        <strain evidence="2">KasaAsao</strain>
        <tissue evidence="2">Whole Snail</tissue>
    </source>
</reference>
<dbReference type="AlphaFoldDB" id="A0AAD8B0Q2"/>
<gene>
    <name evidence="2" type="ORF">Bpfe_024688</name>
</gene>
<evidence type="ECO:0000313" key="2">
    <source>
        <dbReference type="EMBL" id="KAK0045856.1"/>
    </source>
</evidence>
<dbReference type="EMBL" id="JASAOG010000174">
    <property type="protein sequence ID" value="KAK0045856.1"/>
    <property type="molecule type" value="Genomic_DNA"/>
</dbReference>
<comment type="caution">
    <text evidence="2">The sequence shown here is derived from an EMBL/GenBank/DDBJ whole genome shotgun (WGS) entry which is preliminary data.</text>
</comment>
<keyword evidence="1" id="KW-0732">Signal</keyword>